<dbReference type="AlphaFoldDB" id="A0A0L8AGC7"/>
<name>A0A0L8AGC7_9GAMM</name>
<protein>
    <submittedName>
        <fullName evidence="1">Uncharacterized protein</fullName>
    </submittedName>
</protein>
<sequence>MDWSKIAPHFEADGSLRDIYICGTSIDDWASVWTALIVEPRCLAFTIDGELSTVPSVVTTAFLLGRAHSVCASYALGRQRLNCHFFSEEEIEFDLDLRDVVGPDEAKQLAEFMTRMGRVTSKEVRLTPENEVGSAIARYEPVTDELVWMPITA</sequence>
<dbReference type="Proteomes" id="UP000036890">
    <property type="component" value="Unassembled WGS sequence"/>
</dbReference>
<evidence type="ECO:0000313" key="1">
    <source>
        <dbReference type="EMBL" id="KOF01302.1"/>
    </source>
</evidence>
<comment type="caution">
    <text evidence="1">The sequence shown here is derived from an EMBL/GenBank/DDBJ whole genome shotgun (WGS) entry which is preliminary data.</text>
</comment>
<proteinExistence type="predicted"/>
<accession>A0A0L8AGC7</accession>
<dbReference type="EMBL" id="AJLO02000001">
    <property type="protein sequence ID" value="KOF01302.1"/>
    <property type="molecule type" value="Genomic_DNA"/>
</dbReference>
<organism evidence="1 2">
    <name type="scientific">Stenotrophomonas geniculata N1</name>
    <dbReference type="NCBI Taxonomy" id="1167641"/>
    <lineage>
        <taxon>Bacteria</taxon>
        <taxon>Pseudomonadati</taxon>
        <taxon>Pseudomonadota</taxon>
        <taxon>Gammaproteobacteria</taxon>
        <taxon>Lysobacterales</taxon>
        <taxon>Lysobacteraceae</taxon>
        <taxon>Stenotrophomonas</taxon>
    </lineage>
</organism>
<gene>
    <name evidence="1" type="ORF">W7K_00610</name>
</gene>
<reference evidence="1 2" key="1">
    <citation type="journal article" date="2012" name="J. Bacteriol.">
        <title>Genome sequence of a novel nicotine-degrading strain, Pseudomonas geniculata N1.</title>
        <authorList>
            <person name="Tang H."/>
            <person name="Yu H."/>
            <person name="Tai C."/>
            <person name="Huang K."/>
            <person name="Liu Y."/>
            <person name="Wang L."/>
            <person name="Yao Y."/>
            <person name="Wu G."/>
            <person name="Xu P."/>
        </authorList>
    </citation>
    <scope>NUCLEOTIDE SEQUENCE [LARGE SCALE GENOMIC DNA]</scope>
    <source>
        <strain evidence="1 2">N1</strain>
    </source>
</reference>
<evidence type="ECO:0000313" key="2">
    <source>
        <dbReference type="Proteomes" id="UP000036890"/>
    </source>
</evidence>
<dbReference type="OrthoDB" id="7064234at2"/>